<evidence type="ECO:0000313" key="2">
    <source>
        <dbReference type="EMBL" id="PPR93826.1"/>
    </source>
</evidence>
<organism evidence="2 3">
    <name type="scientific">Gossypium barbadense</name>
    <name type="common">Sea Island cotton</name>
    <name type="synonym">Hibiscus barbadensis</name>
    <dbReference type="NCBI Taxonomy" id="3634"/>
    <lineage>
        <taxon>Eukaryota</taxon>
        <taxon>Viridiplantae</taxon>
        <taxon>Streptophyta</taxon>
        <taxon>Embryophyta</taxon>
        <taxon>Tracheophyta</taxon>
        <taxon>Spermatophyta</taxon>
        <taxon>Magnoliopsida</taxon>
        <taxon>eudicotyledons</taxon>
        <taxon>Gunneridae</taxon>
        <taxon>Pentapetalae</taxon>
        <taxon>rosids</taxon>
        <taxon>malvids</taxon>
        <taxon>Malvales</taxon>
        <taxon>Malvaceae</taxon>
        <taxon>Malvoideae</taxon>
        <taxon>Gossypium</taxon>
    </lineage>
</organism>
<proteinExistence type="predicted"/>
<feature type="compositionally biased region" description="Basic and acidic residues" evidence="1">
    <location>
        <begin position="17"/>
        <end position="37"/>
    </location>
</feature>
<reference evidence="2 3" key="1">
    <citation type="submission" date="2015-01" db="EMBL/GenBank/DDBJ databases">
        <title>Genome of allotetraploid Gossypium barbadense reveals genomic plasticity and fiber elongation in cotton evolution.</title>
        <authorList>
            <person name="Chen X."/>
            <person name="Liu X."/>
            <person name="Zhao B."/>
            <person name="Zheng H."/>
            <person name="Hu Y."/>
            <person name="Lu G."/>
            <person name="Yang C."/>
            <person name="Chen J."/>
            <person name="Shan C."/>
            <person name="Zhang L."/>
            <person name="Zhou Y."/>
            <person name="Wang L."/>
            <person name="Guo W."/>
            <person name="Bai Y."/>
            <person name="Ruan J."/>
            <person name="Shangguan X."/>
            <person name="Mao Y."/>
            <person name="Jiang J."/>
            <person name="Zhu Y."/>
            <person name="Lei J."/>
            <person name="Kang H."/>
            <person name="Chen S."/>
            <person name="He X."/>
            <person name="Wang R."/>
            <person name="Wang Y."/>
            <person name="Chen J."/>
            <person name="Wang L."/>
            <person name="Yu S."/>
            <person name="Wang B."/>
            <person name="Wei J."/>
            <person name="Song S."/>
            <person name="Lu X."/>
            <person name="Gao Z."/>
            <person name="Gu W."/>
            <person name="Deng X."/>
            <person name="Ma D."/>
            <person name="Wang S."/>
            <person name="Liang W."/>
            <person name="Fang L."/>
            <person name="Cai C."/>
            <person name="Zhu X."/>
            <person name="Zhou B."/>
            <person name="Zhang Y."/>
            <person name="Chen Z."/>
            <person name="Xu S."/>
            <person name="Zhu R."/>
            <person name="Wang S."/>
            <person name="Zhang T."/>
            <person name="Zhao G."/>
        </authorList>
    </citation>
    <scope>NUCLEOTIDE SEQUENCE [LARGE SCALE GENOMIC DNA]</scope>
    <source>
        <strain evidence="3">cv. Xinhai21</strain>
        <tissue evidence="2">Leaf</tissue>
    </source>
</reference>
<dbReference type="EMBL" id="KZ666714">
    <property type="protein sequence ID" value="PPR93826.1"/>
    <property type="molecule type" value="Genomic_DNA"/>
</dbReference>
<feature type="region of interest" description="Disordered" evidence="1">
    <location>
        <begin position="1"/>
        <end position="40"/>
    </location>
</feature>
<evidence type="ECO:0000313" key="3">
    <source>
        <dbReference type="Proteomes" id="UP000239757"/>
    </source>
</evidence>
<dbReference type="AlphaFoldDB" id="A0A2P5WRU5"/>
<gene>
    <name evidence="2" type="ORF">GOBAR_AA26850</name>
</gene>
<dbReference type="Proteomes" id="UP000239757">
    <property type="component" value="Unassembled WGS sequence"/>
</dbReference>
<evidence type="ECO:0000256" key="1">
    <source>
        <dbReference type="SAM" id="MobiDB-lite"/>
    </source>
</evidence>
<name>A0A2P5WRU5_GOSBA</name>
<protein>
    <submittedName>
        <fullName evidence="2">Uncharacterized protein</fullName>
    </submittedName>
</protein>
<sequence>MSPPGLDHLAGHRPSREKRGEKKEGERGEEREKERTNWGETNLILLRQNLPPASPGWGVVPGMAGVGGGSVRRYGQCQVSGRGGSGLAARVGAE</sequence>
<accession>A0A2P5WRU5</accession>